<dbReference type="InterPro" id="IPR036086">
    <property type="entry name" value="ParB/Sulfiredoxin_sf"/>
</dbReference>
<dbReference type="PANTHER" id="PTHR36454">
    <property type="entry name" value="LMO2823 PROTEIN"/>
    <property type="match status" value="1"/>
</dbReference>
<dbReference type="Proteomes" id="UP000515928">
    <property type="component" value="Chromosome"/>
</dbReference>
<gene>
    <name evidence="1" type="ORF">H9L01_08000</name>
</gene>
<dbReference type="Pfam" id="PF06245">
    <property type="entry name" value="DUF1015"/>
    <property type="match status" value="1"/>
</dbReference>
<name>A0A7G9RXI2_9FIRM</name>
<sequence>MNIKPIKKSYINISGNIYDPDFINLAIINDDCLAFDQRTRFLSKEKKDFLNAQEIAAYSDVIYISEHNGNFSLICDVSVDDYLNRKIITHELILPDTVQGMLSNVKLYNAEAAPVLLLSESKINFKKYLSDLEHDSVNVDSYILHIFTGESANIIHKDLKKIPKLTVADGHHRLYTSSLLGRKSTVFSCIVQTEDANIHPINRILPNVPIEHFERADKFIKSQFKCVETSEPITKGQLRITYREHSYVVNLIDLESDAFWNNDVYRLNTQILSQAFGIFDTSLLDYYICPDQCQKNFQHNKDAVLIEMAPITMEEFLFITNREAVMPPKSTAFSPKFPSFLIFKKYSD</sequence>
<dbReference type="AlphaFoldDB" id="A0A7G9RXI2"/>
<evidence type="ECO:0000313" key="1">
    <source>
        <dbReference type="EMBL" id="QNN60307.1"/>
    </source>
</evidence>
<dbReference type="EMBL" id="CP060715">
    <property type="protein sequence ID" value="QNN60307.1"/>
    <property type="molecule type" value="Genomic_DNA"/>
</dbReference>
<dbReference type="InterPro" id="IPR008323">
    <property type="entry name" value="UCP033563"/>
</dbReference>
<protein>
    <submittedName>
        <fullName evidence="1">DUF1015 family protein</fullName>
    </submittedName>
</protein>
<dbReference type="RefSeq" id="WP_187533437.1">
    <property type="nucleotide sequence ID" value="NZ_CBCSHU010000007.1"/>
</dbReference>
<accession>A0A7G9RXI2</accession>
<organism evidence="1 2">
    <name type="scientific">Erysipelothrix inopinata</name>
    <dbReference type="NCBI Taxonomy" id="225084"/>
    <lineage>
        <taxon>Bacteria</taxon>
        <taxon>Bacillati</taxon>
        <taxon>Bacillota</taxon>
        <taxon>Erysipelotrichia</taxon>
        <taxon>Erysipelotrichales</taxon>
        <taxon>Erysipelotrichaceae</taxon>
        <taxon>Erysipelothrix</taxon>
    </lineage>
</organism>
<keyword evidence="2" id="KW-1185">Reference proteome</keyword>
<dbReference type="KEGG" id="eio:H9L01_08000"/>
<dbReference type="SUPFAM" id="SSF110849">
    <property type="entry name" value="ParB/Sulfiredoxin"/>
    <property type="match status" value="1"/>
</dbReference>
<proteinExistence type="predicted"/>
<dbReference type="PANTHER" id="PTHR36454:SF1">
    <property type="entry name" value="DUF1015 DOMAIN-CONTAINING PROTEIN"/>
    <property type="match status" value="1"/>
</dbReference>
<reference evidence="1 2" key="1">
    <citation type="submission" date="2020-08" db="EMBL/GenBank/DDBJ databases">
        <title>Genome sequence of Erysipelothrix inopinata DSM 15511T.</title>
        <authorList>
            <person name="Hyun D.-W."/>
            <person name="Bae J.-W."/>
        </authorList>
    </citation>
    <scope>NUCLEOTIDE SEQUENCE [LARGE SCALE GENOMIC DNA]</scope>
    <source>
        <strain evidence="1 2">DSM 15511</strain>
    </source>
</reference>
<evidence type="ECO:0000313" key="2">
    <source>
        <dbReference type="Proteomes" id="UP000515928"/>
    </source>
</evidence>